<accession>A0ABD2NNC4</accession>
<name>A0ABD2NNC4_9CUCU</name>
<evidence type="ECO:0000256" key="1">
    <source>
        <dbReference type="SAM" id="MobiDB-lite"/>
    </source>
</evidence>
<evidence type="ECO:0000313" key="2">
    <source>
        <dbReference type="EMBL" id="KAL3279866.1"/>
    </source>
</evidence>
<gene>
    <name evidence="2" type="ORF">HHI36_017372</name>
</gene>
<dbReference type="EMBL" id="JABFTP020000124">
    <property type="protein sequence ID" value="KAL3279866.1"/>
    <property type="molecule type" value="Genomic_DNA"/>
</dbReference>
<reference evidence="2 3" key="1">
    <citation type="journal article" date="2021" name="BMC Biol.">
        <title>Horizontally acquired antibacterial genes associated with adaptive radiation of ladybird beetles.</title>
        <authorList>
            <person name="Li H.S."/>
            <person name="Tang X.F."/>
            <person name="Huang Y.H."/>
            <person name="Xu Z.Y."/>
            <person name="Chen M.L."/>
            <person name="Du X.Y."/>
            <person name="Qiu B.Y."/>
            <person name="Chen P.T."/>
            <person name="Zhang W."/>
            <person name="Slipinski A."/>
            <person name="Escalona H.E."/>
            <person name="Waterhouse R.M."/>
            <person name="Zwick A."/>
            <person name="Pang H."/>
        </authorList>
    </citation>
    <scope>NUCLEOTIDE SEQUENCE [LARGE SCALE GENOMIC DNA]</scope>
    <source>
        <strain evidence="2">SYSU2018</strain>
    </source>
</reference>
<proteinExistence type="predicted"/>
<protein>
    <submittedName>
        <fullName evidence="2">Uncharacterized protein</fullName>
    </submittedName>
</protein>
<comment type="caution">
    <text evidence="2">The sequence shown here is derived from an EMBL/GenBank/DDBJ whole genome shotgun (WGS) entry which is preliminary data.</text>
</comment>
<dbReference type="Proteomes" id="UP001516400">
    <property type="component" value="Unassembled WGS sequence"/>
</dbReference>
<sequence length="88" mass="9797">KHHMPSILSTAIDPIRSTSSTTMLPTSITEKLNSKIENLLPLPIKVIPERPIGKGRTKQQAKMLTSTSVKVSLFEKKIRKRKESSAES</sequence>
<evidence type="ECO:0000313" key="3">
    <source>
        <dbReference type="Proteomes" id="UP001516400"/>
    </source>
</evidence>
<feature type="non-terminal residue" evidence="2">
    <location>
        <position position="1"/>
    </location>
</feature>
<organism evidence="2 3">
    <name type="scientific">Cryptolaemus montrouzieri</name>
    <dbReference type="NCBI Taxonomy" id="559131"/>
    <lineage>
        <taxon>Eukaryota</taxon>
        <taxon>Metazoa</taxon>
        <taxon>Ecdysozoa</taxon>
        <taxon>Arthropoda</taxon>
        <taxon>Hexapoda</taxon>
        <taxon>Insecta</taxon>
        <taxon>Pterygota</taxon>
        <taxon>Neoptera</taxon>
        <taxon>Endopterygota</taxon>
        <taxon>Coleoptera</taxon>
        <taxon>Polyphaga</taxon>
        <taxon>Cucujiformia</taxon>
        <taxon>Coccinelloidea</taxon>
        <taxon>Coccinellidae</taxon>
        <taxon>Scymninae</taxon>
        <taxon>Scymnini</taxon>
        <taxon>Cryptolaemus</taxon>
    </lineage>
</organism>
<keyword evidence="3" id="KW-1185">Reference proteome</keyword>
<dbReference type="AlphaFoldDB" id="A0ABD2NNC4"/>
<feature type="region of interest" description="Disordered" evidence="1">
    <location>
        <begin position="1"/>
        <end position="21"/>
    </location>
</feature>